<dbReference type="EMBL" id="JAKUCV010003951">
    <property type="protein sequence ID" value="KAJ4837076.1"/>
    <property type="molecule type" value="Genomic_DNA"/>
</dbReference>
<keyword evidence="2" id="KW-1185">Reference proteome</keyword>
<dbReference type="AlphaFoldDB" id="A0A9Q0JBZ7"/>
<comment type="caution">
    <text evidence="1">The sequence shown here is derived from an EMBL/GenBank/DDBJ whole genome shotgun (WGS) entry which is preliminary data.</text>
</comment>
<reference evidence="1" key="1">
    <citation type="submission" date="2022-02" db="EMBL/GenBank/DDBJ databases">
        <authorList>
            <person name="Henning P.M."/>
            <person name="McCubbin A.G."/>
            <person name="Shore J.S."/>
        </authorList>
    </citation>
    <scope>NUCLEOTIDE SEQUENCE</scope>
    <source>
        <strain evidence="1">F60SS</strain>
        <tissue evidence="1">Leaves</tissue>
    </source>
</reference>
<dbReference type="Proteomes" id="UP001141552">
    <property type="component" value="Unassembled WGS sequence"/>
</dbReference>
<sequence>MQSGTTVAAVKTCPPVLSPPLLAAVCRVGLMVVFLGYEAVKCWQIGFGFDRRRVAWHELVNTVAADGDLEEESVLWRRQRKEE</sequence>
<organism evidence="1 2">
    <name type="scientific">Turnera subulata</name>
    <dbReference type="NCBI Taxonomy" id="218843"/>
    <lineage>
        <taxon>Eukaryota</taxon>
        <taxon>Viridiplantae</taxon>
        <taxon>Streptophyta</taxon>
        <taxon>Embryophyta</taxon>
        <taxon>Tracheophyta</taxon>
        <taxon>Spermatophyta</taxon>
        <taxon>Magnoliopsida</taxon>
        <taxon>eudicotyledons</taxon>
        <taxon>Gunneridae</taxon>
        <taxon>Pentapetalae</taxon>
        <taxon>rosids</taxon>
        <taxon>fabids</taxon>
        <taxon>Malpighiales</taxon>
        <taxon>Passifloraceae</taxon>
        <taxon>Turnera</taxon>
    </lineage>
</organism>
<proteinExistence type="predicted"/>
<evidence type="ECO:0000313" key="1">
    <source>
        <dbReference type="EMBL" id="KAJ4837076.1"/>
    </source>
</evidence>
<protein>
    <submittedName>
        <fullName evidence="1">Uncharacterized protein</fullName>
    </submittedName>
</protein>
<reference evidence="1" key="2">
    <citation type="journal article" date="2023" name="Plants (Basel)">
        <title>Annotation of the Turnera subulata (Passifloraceae) Draft Genome Reveals the S-Locus Evolved after the Divergence of Turneroideae from Passifloroideae in a Stepwise Manner.</title>
        <authorList>
            <person name="Henning P.M."/>
            <person name="Roalson E.H."/>
            <person name="Mir W."/>
            <person name="McCubbin A.G."/>
            <person name="Shore J.S."/>
        </authorList>
    </citation>
    <scope>NUCLEOTIDE SEQUENCE</scope>
    <source>
        <strain evidence="1">F60SS</strain>
    </source>
</reference>
<gene>
    <name evidence="1" type="ORF">Tsubulata_050173</name>
</gene>
<accession>A0A9Q0JBZ7</accession>
<name>A0A9Q0JBZ7_9ROSI</name>
<evidence type="ECO:0000313" key="2">
    <source>
        <dbReference type="Proteomes" id="UP001141552"/>
    </source>
</evidence>